<name>A0ABP0ISL7_9DINO</name>
<reference evidence="2 3" key="1">
    <citation type="submission" date="2024-02" db="EMBL/GenBank/DDBJ databases">
        <authorList>
            <person name="Chen Y."/>
            <person name="Shah S."/>
            <person name="Dougan E. K."/>
            <person name="Thang M."/>
            <person name="Chan C."/>
        </authorList>
    </citation>
    <scope>NUCLEOTIDE SEQUENCE [LARGE SCALE GENOMIC DNA]</scope>
</reference>
<sequence length="77" mass="8205">MNDYKGYWYHETLAGCGSGTGFRDGSSENAVGAYCCHIAPEISREYVGGYDYTSAAAAKGKCQSLGYQGLCSKAEVE</sequence>
<proteinExistence type="predicted"/>
<dbReference type="Proteomes" id="UP001642484">
    <property type="component" value="Unassembled WGS sequence"/>
</dbReference>
<keyword evidence="3" id="KW-1185">Reference proteome</keyword>
<comment type="caution">
    <text evidence="2">The sequence shown here is derived from an EMBL/GenBank/DDBJ whole genome shotgun (WGS) entry which is preliminary data.</text>
</comment>
<evidence type="ECO:0008006" key="4">
    <source>
        <dbReference type="Google" id="ProtNLM"/>
    </source>
</evidence>
<organism evidence="2 3">
    <name type="scientific">Durusdinium trenchii</name>
    <dbReference type="NCBI Taxonomy" id="1381693"/>
    <lineage>
        <taxon>Eukaryota</taxon>
        <taxon>Sar</taxon>
        <taxon>Alveolata</taxon>
        <taxon>Dinophyceae</taxon>
        <taxon>Suessiales</taxon>
        <taxon>Symbiodiniaceae</taxon>
        <taxon>Durusdinium</taxon>
    </lineage>
</organism>
<dbReference type="EMBL" id="CAXAMN010003392">
    <property type="protein sequence ID" value="CAK9004465.1"/>
    <property type="molecule type" value="Genomic_DNA"/>
</dbReference>
<accession>A0ABP0ISL7</accession>
<evidence type="ECO:0000313" key="3">
    <source>
        <dbReference type="Proteomes" id="UP001642484"/>
    </source>
</evidence>
<evidence type="ECO:0000313" key="1">
    <source>
        <dbReference type="EMBL" id="CAK9004416.1"/>
    </source>
</evidence>
<evidence type="ECO:0000313" key="2">
    <source>
        <dbReference type="EMBL" id="CAK9004465.1"/>
    </source>
</evidence>
<feature type="non-terminal residue" evidence="2">
    <location>
        <position position="77"/>
    </location>
</feature>
<protein>
    <recommendedName>
        <fullName evidence="4">DUF4189 domain-containing protein</fullName>
    </recommendedName>
</protein>
<gene>
    <name evidence="1" type="ORF">CCMP2556_LOCUS7681</name>
    <name evidence="2" type="ORF">CCMP2556_LOCUS7691</name>
</gene>
<dbReference type="EMBL" id="CAXAMN010003381">
    <property type="protein sequence ID" value="CAK9004416.1"/>
    <property type="molecule type" value="Genomic_DNA"/>
</dbReference>